<dbReference type="InterPro" id="IPR038883">
    <property type="entry name" value="AN11006-like"/>
</dbReference>
<protein>
    <submittedName>
        <fullName evidence="2">Uncharacterized protein</fullName>
    </submittedName>
</protein>
<dbReference type="EMBL" id="NRDI02000015">
    <property type="protein sequence ID" value="KAI1510897.1"/>
    <property type="molecule type" value="Genomic_DNA"/>
</dbReference>
<proteinExistence type="predicted"/>
<dbReference type="Proteomes" id="UP000249757">
    <property type="component" value="Unassembled WGS sequence"/>
</dbReference>
<keyword evidence="5" id="KW-1185">Reference proteome</keyword>
<gene>
    <name evidence="3" type="ORF">Ptr86124_010018</name>
    <name evidence="2" type="ORF">PtrM4_117230</name>
</gene>
<dbReference type="OMA" id="ITFRIAN"/>
<dbReference type="EMBL" id="NQIK02000006">
    <property type="protein sequence ID" value="KAF7569308.1"/>
    <property type="molecule type" value="Genomic_DNA"/>
</dbReference>
<dbReference type="PANTHER" id="PTHR42085">
    <property type="entry name" value="F-BOX DOMAIN-CONTAINING PROTEIN"/>
    <property type="match status" value="1"/>
</dbReference>
<evidence type="ECO:0000313" key="3">
    <source>
        <dbReference type="EMBL" id="KAI1510897.1"/>
    </source>
</evidence>
<reference evidence="2" key="1">
    <citation type="journal article" date="2018" name="BMC Genomics">
        <title>Comparative genomics of the wheat fungal pathogen Pyrenophora tritici-repentis reveals chromosomal variations and genome plasticity.</title>
        <authorList>
            <person name="Moolhuijzen P."/>
            <person name="See P.T."/>
            <person name="Hane J.K."/>
            <person name="Shi G."/>
            <person name="Liu Z."/>
            <person name="Oliver R.P."/>
            <person name="Moffat C.S."/>
        </authorList>
    </citation>
    <scope>NUCLEOTIDE SEQUENCE [LARGE SCALE GENOMIC DNA]</scope>
    <source>
        <strain evidence="2">M4</strain>
    </source>
</reference>
<dbReference type="Proteomes" id="UP000245464">
    <property type="component" value="Chromosome 6"/>
</dbReference>
<accession>A0A2W1E8H7</accession>
<evidence type="ECO:0000256" key="1">
    <source>
        <dbReference type="SAM" id="MobiDB-lite"/>
    </source>
</evidence>
<name>A0A2W1E8H7_9PLEO</name>
<organism evidence="2 4">
    <name type="scientific">Pyrenophora tritici-repentis</name>
    <dbReference type="NCBI Taxonomy" id="45151"/>
    <lineage>
        <taxon>Eukaryota</taxon>
        <taxon>Fungi</taxon>
        <taxon>Dikarya</taxon>
        <taxon>Ascomycota</taxon>
        <taxon>Pezizomycotina</taxon>
        <taxon>Dothideomycetes</taxon>
        <taxon>Pleosporomycetidae</taxon>
        <taxon>Pleosporales</taxon>
        <taxon>Pleosporineae</taxon>
        <taxon>Pleosporaceae</taxon>
        <taxon>Pyrenophora</taxon>
    </lineage>
</organism>
<reference evidence="5" key="4">
    <citation type="journal article" date="2022" name="Microb. Genom.">
        <title>A global pangenome for the wheat fungal pathogen Pyrenophora tritici-repentis and prediction of effector protein structural homology.</title>
        <authorList>
            <person name="Moolhuijzen P.M."/>
            <person name="See P.T."/>
            <person name="Shi G."/>
            <person name="Powell H.R."/>
            <person name="Cockram J."/>
            <person name="Jorgensen L.N."/>
            <person name="Benslimane H."/>
            <person name="Strelkov S.E."/>
            <person name="Turner J."/>
            <person name="Liu Z."/>
            <person name="Moffat C.S."/>
        </authorList>
    </citation>
    <scope>NUCLEOTIDE SEQUENCE [LARGE SCALE GENOMIC DNA]</scope>
</reference>
<evidence type="ECO:0000313" key="5">
    <source>
        <dbReference type="Proteomes" id="UP000249757"/>
    </source>
</evidence>
<comment type="caution">
    <text evidence="2">The sequence shown here is derived from an EMBL/GenBank/DDBJ whole genome shotgun (WGS) entry which is preliminary data.</text>
</comment>
<dbReference type="OrthoDB" id="3673741at2759"/>
<sequence length="599" mass="68790">MATIRSPKSGRKTMSTPTNPAAPHFLTLPAEVRNLIYEHLFRTYEKIEIHPRDEEATSGFSGPTPLTQPPIFFFSKADCISLFVSCRQVYHESTSLLLHSNTWIIPRVYPAWYQRPRSQMTDLADWIEKLGSSATMLRKVVINWQWTYPRFDDPWSGYDTKEMSDFVQMGALVKALWANKNAKFEIEFVIPEDTKYGSSAALNTMAISNILCTLRQDSHDLEKYGSQIHNICVARDGSEGFVQFNHDYKNPLAIENSYTSAFSVFDNGRTLALIPATKPELMTLPEHLRERILYPIGLTSPAYQPNSEGCGDDIYPQVCFDLDLKTTEGASPILTLLNSSLRSQYHRAFWFHNQHSIKMRSEISPTDFDHFEKLRRFLCIAPITSRPWAMGGRFSSSGTSTDNPLEFLLQFQLQDATTLGDLRVNMLDFLRVTSACGHYPSSITFRIANGDGTTQSQASMELDRFREFATIALTEFDRVFPGNLYKLCPNIWVNGYGRIVQVELDGNSFNPWEFMRDWWFLDRPNHGPNERMKLCQLYGTSTGDDDIDFSDWWWYEAYRPSEDTCYDGTLSCYLGYLQHVCLHDHPAYWADSYFALPEP</sequence>
<evidence type="ECO:0000313" key="4">
    <source>
        <dbReference type="Proteomes" id="UP000245464"/>
    </source>
</evidence>
<evidence type="ECO:0000313" key="2">
    <source>
        <dbReference type="EMBL" id="KAF7569308.1"/>
    </source>
</evidence>
<reference evidence="3" key="2">
    <citation type="submission" date="2021-05" db="EMBL/GenBank/DDBJ databases">
        <authorList>
            <person name="Moolhuijzen P.M."/>
            <person name="Moffat C.S."/>
        </authorList>
    </citation>
    <scope>NUCLEOTIDE SEQUENCE</scope>
    <source>
        <strain evidence="3">86-124</strain>
    </source>
</reference>
<feature type="region of interest" description="Disordered" evidence="1">
    <location>
        <begin position="1"/>
        <end position="20"/>
    </location>
</feature>
<dbReference type="PANTHER" id="PTHR42085:SF1">
    <property type="entry name" value="F-BOX DOMAIN-CONTAINING PROTEIN"/>
    <property type="match status" value="1"/>
</dbReference>
<dbReference type="AlphaFoldDB" id="A0A2W1E8H7"/>
<reference evidence="3" key="3">
    <citation type="journal article" date="2022" name="bioRxiv">
        <title>A global pangenome for the wheat fungal pathogen Pyrenophora tritici-repentis and prediction of effector protein structural homology.</title>
        <authorList>
            <person name="Moolhuijzen P."/>
            <person name="See P.T."/>
            <person name="Shi G."/>
            <person name="Powell H.R."/>
            <person name="Cockram J."/>
            <person name="Jorgensen L.N."/>
            <person name="Benslimane H."/>
            <person name="Strelkov S.E."/>
            <person name="Turner J."/>
            <person name="Liu Z."/>
            <person name="Moffat C.S."/>
        </authorList>
    </citation>
    <scope>NUCLEOTIDE SEQUENCE</scope>
    <source>
        <strain evidence="3">86-124</strain>
    </source>
</reference>